<gene>
    <name evidence="2" type="ORF">D3227_10785</name>
</gene>
<sequence length="359" mass="38478">MNAAIRLPVEQAYASELQALARGDDKQKPAGWSLSPKAVLTYLLGGKASDGTLITPKYVGRRRLMETAVATLATDRALLLLGVPGTAKSWVSEHLAAAIMGDSTMIVQCTAGTDENQIRYGWNYARLLAKGPSQEALVPTPLYRAMQDGKLCRLEELTRMGSDVQDTLITVLSEKMMPIPELNTSIYAQRGFNIIATANNRDKGVNELSSALKRRFNVVVLPLPEDMAQEVSIVSKRVGEMAGGLDLPVPKNVAEEIARVLTIFRELRSGSTADGKVTLKTPSGSLSTAEAIATMVGGLSQAAWFDGGKLGAEGLAASLVGAIVKDPVQDKIVLEEYLETVLKKRPDYAGYYAALNAAI</sequence>
<dbReference type="EMBL" id="QZWZ01000007">
    <property type="protein sequence ID" value="RJT39882.1"/>
    <property type="molecule type" value="Genomic_DNA"/>
</dbReference>
<protein>
    <submittedName>
        <fullName evidence="2">ATPase</fullName>
    </submittedName>
</protein>
<organism evidence="2 3">
    <name type="scientific">Mesorhizobium waimense</name>
    <dbReference type="NCBI Taxonomy" id="1300307"/>
    <lineage>
        <taxon>Bacteria</taxon>
        <taxon>Pseudomonadati</taxon>
        <taxon>Pseudomonadota</taxon>
        <taxon>Alphaproteobacteria</taxon>
        <taxon>Hyphomicrobiales</taxon>
        <taxon>Phyllobacteriaceae</taxon>
        <taxon>Mesorhizobium</taxon>
    </lineage>
</organism>
<dbReference type="InterPro" id="IPR050764">
    <property type="entry name" value="CbbQ/NirQ/NorQ/GpvN"/>
</dbReference>
<dbReference type="AlphaFoldDB" id="A0A3A5KTZ1"/>
<dbReference type="InterPro" id="IPR027417">
    <property type="entry name" value="P-loop_NTPase"/>
</dbReference>
<dbReference type="Proteomes" id="UP000272706">
    <property type="component" value="Unassembled WGS sequence"/>
</dbReference>
<dbReference type="Gene3D" id="3.40.50.300">
    <property type="entry name" value="P-loop containing nucleotide triphosphate hydrolases"/>
    <property type="match status" value="1"/>
</dbReference>
<name>A0A3A5KTZ1_9HYPH</name>
<dbReference type="PANTHER" id="PTHR42759:SF1">
    <property type="entry name" value="MAGNESIUM-CHELATASE SUBUNIT CHLD"/>
    <property type="match status" value="1"/>
</dbReference>
<keyword evidence="3" id="KW-1185">Reference proteome</keyword>
<dbReference type="InterPro" id="IPR011704">
    <property type="entry name" value="ATPase_dyneun-rel_AAA"/>
</dbReference>
<dbReference type="RefSeq" id="WP_120014106.1">
    <property type="nucleotide sequence ID" value="NZ_QZWZ01000007.1"/>
</dbReference>
<evidence type="ECO:0000313" key="2">
    <source>
        <dbReference type="EMBL" id="RJT39882.1"/>
    </source>
</evidence>
<accession>A0A3A5KTZ1</accession>
<dbReference type="GO" id="GO:0016887">
    <property type="term" value="F:ATP hydrolysis activity"/>
    <property type="evidence" value="ECO:0007669"/>
    <property type="project" value="InterPro"/>
</dbReference>
<reference evidence="2 3" key="1">
    <citation type="submission" date="2018-09" db="EMBL/GenBank/DDBJ databases">
        <title>Mesorhizobium carmichaelinearum sp. nov. isolated from Carmichaelinea spp. root nodules in New Zealand.</title>
        <authorList>
            <person name="De Meyer S.E."/>
        </authorList>
    </citation>
    <scope>NUCLEOTIDE SEQUENCE [LARGE SCALE GENOMIC DNA]</scope>
    <source>
        <strain evidence="2 3">ICMP19557</strain>
    </source>
</reference>
<dbReference type="GO" id="GO:0005524">
    <property type="term" value="F:ATP binding"/>
    <property type="evidence" value="ECO:0007669"/>
    <property type="project" value="InterPro"/>
</dbReference>
<evidence type="ECO:0000313" key="3">
    <source>
        <dbReference type="Proteomes" id="UP000272706"/>
    </source>
</evidence>
<dbReference type="SUPFAM" id="SSF52540">
    <property type="entry name" value="P-loop containing nucleoside triphosphate hydrolases"/>
    <property type="match status" value="1"/>
</dbReference>
<evidence type="ECO:0000259" key="1">
    <source>
        <dbReference type="Pfam" id="PF07728"/>
    </source>
</evidence>
<feature type="domain" description="ATPase dynein-related AAA" evidence="1">
    <location>
        <begin position="78"/>
        <end position="216"/>
    </location>
</feature>
<comment type="caution">
    <text evidence="2">The sequence shown here is derived from an EMBL/GenBank/DDBJ whole genome shotgun (WGS) entry which is preliminary data.</text>
</comment>
<dbReference type="Pfam" id="PF07728">
    <property type="entry name" value="AAA_5"/>
    <property type="match status" value="1"/>
</dbReference>
<dbReference type="PANTHER" id="PTHR42759">
    <property type="entry name" value="MOXR FAMILY PROTEIN"/>
    <property type="match status" value="1"/>
</dbReference>
<dbReference type="OrthoDB" id="9768555at2"/>
<proteinExistence type="predicted"/>